<evidence type="ECO:0000256" key="4">
    <source>
        <dbReference type="ARBA" id="ARBA00022448"/>
    </source>
</evidence>
<dbReference type="PANTHER" id="PTHR22888:SF9">
    <property type="entry name" value="CYTOCHROME C OXIDASE SUBUNIT 2"/>
    <property type="match status" value="1"/>
</dbReference>
<dbReference type="GO" id="GO:0016020">
    <property type="term" value="C:membrane"/>
    <property type="evidence" value="ECO:0007669"/>
    <property type="project" value="UniProtKB-SubCell"/>
</dbReference>
<dbReference type="SUPFAM" id="SSF46626">
    <property type="entry name" value="Cytochrome c"/>
    <property type="match status" value="1"/>
</dbReference>
<dbReference type="InterPro" id="IPR001505">
    <property type="entry name" value="Copper_CuA"/>
</dbReference>
<evidence type="ECO:0000256" key="2">
    <source>
        <dbReference type="ARBA" id="ARBA00004418"/>
    </source>
</evidence>
<comment type="subcellular location">
    <subcellularLocation>
        <location evidence="1">Membrane</location>
        <topology evidence="1">Multi-pass membrane protein</topology>
    </subcellularLocation>
    <subcellularLocation>
        <location evidence="2">Periplasm</location>
    </subcellularLocation>
</comment>
<keyword evidence="12" id="KW-0186">Copper</keyword>
<evidence type="ECO:0000256" key="10">
    <source>
        <dbReference type="ARBA" id="ARBA00022989"/>
    </source>
</evidence>
<dbReference type="Pfam" id="PF00034">
    <property type="entry name" value="Cytochrom_C"/>
    <property type="match status" value="1"/>
</dbReference>
<evidence type="ECO:0000313" key="21">
    <source>
        <dbReference type="EMBL" id="ADG17337.1"/>
    </source>
</evidence>
<dbReference type="HOGENOM" id="CLU_036876_1_1_4"/>
<dbReference type="PROSITE" id="PS50857">
    <property type="entry name" value="COX2_CUA"/>
    <property type="match status" value="1"/>
</dbReference>
<organism evidence="21 22">
    <name type="scientific">Paraburkholderia atlantica</name>
    <dbReference type="NCBI Taxonomy" id="2654982"/>
    <lineage>
        <taxon>Bacteria</taxon>
        <taxon>Pseudomonadati</taxon>
        <taxon>Pseudomonadota</taxon>
        <taxon>Betaproteobacteria</taxon>
        <taxon>Burkholderiales</taxon>
        <taxon>Burkholderiaceae</taxon>
        <taxon>Paraburkholderia</taxon>
    </lineage>
</organism>
<dbReference type="GeneID" id="301094606"/>
<evidence type="ECO:0000313" key="22">
    <source>
        <dbReference type="Proteomes" id="UP000002190"/>
    </source>
</evidence>
<evidence type="ECO:0000256" key="17">
    <source>
        <dbReference type="PROSITE-ProRule" id="PRU00433"/>
    </source>
</evidence>
<keyword evidence="6" id="KW-0679">Respiratory chain</keyword>
<keyword evidence="11 17" id="KW-0408">Iron</keyword>
<evidence type="ECO:0000256" key="8">
    <source>
        <dbReference type="ARBA" id="ARBA00022723"/>
    </source>
</evidence>
<keyword evidence="8 17" id="KW-0479">Metal-binding</keyword>
<dbReference type="KEGG" id="bge:BC1002_3295"/>
<dbReference type="CDD" id="cd04213">
    <property type="entry name" value="CuRO_CcO_Caa3_II"/>
    <property type="match status" value="1"/>
</dbReference>
<dbReference type="GO" id="GO:0042773">
    <property type="term" value="P:ATP synthesis coupled electron transport"/>
    <property type="evidence" value="ECO:0007669"/>
    <property type="project" value="TreeGrafter"/>
</dbReference>
<evidence type="ECO:0000256" key="9">
    <source>
        <dbReference type="ARBA" id="ARBA00022982"/>
    </source>
</evidence>
<dbReference type="SUPFAM" id="SSF49503">
    <property type="entry name" value="Cupredoxins"/>
    <property type="match status" value="1"/>
</dbReference>
<dbReference type="NCBIfam" id="TIGR02866">
    <property type="entry name" value="CoxB"/>
    <property type="match status" value="1"/>
</dbReference>
<evidence type="ECO:0000256" key="3">
    <source>
        <dbReference type="ARBA" id="ARBA00007866"/>
    </source>
</evidence>
<evidence type="ECO:0000256" key="5">
    <source>
        <dbReference type="ARBA" id="ARBA00022617"/>
    </source>
</evidence>
<dbReference type="GO" id="GO:0004129">
    <property type="term" value="F:cytochrome-c oxidase activity"/>
    <property type="evidence" value="ECO:0007669"/>
    <property type="project" value="UniProtKB-EC"/>
</dbReference>
<dbReference type="eggNOG" id="COG1622">
    <property type="taxonomic scope" value="Bacteria"/>
</dbReference>
<evidence type="ECO:0000256" key="13">
    <source>
        <dbReference type="ARBA" id="ARBA00023136"/>
    </source>
</evidence>
<dbReference type="InterPro" id="IPR008972">
    <property type="entry name" value="Cupredoxin"/>
</dbReference>
<dbReference type="GO" id="GO:0020037">
    <property type="term" value="F:heme binding"/>
    <property type="evidence" value="ECO:0007669"/>
    <property type="project" value="InterPro"/>
</dbReference>
<dbReference type="PROSITE" id="PS51007">
    <property type="entry name" value="CYTC"/>
    <property type="match status" value="1"/>
</dbReference>
<proteinExistence type="inferred from homology"/>
<sequence>MARIKRSSLSAGSPVAAAEASGESGRRIRRGRVTLLPALAIGSTNSAHANPVAPLNYFLHAAGPAARPTLYLGWVFTAIVTLVTLIVAGLLIGAMVRKRPAAQPDALSAEPGGIRWVFIGTAVSSVVLLAMLVYALITLESVASPASSPQLTITVTAYDWWWKADYSDDPNPARNFSTANEIHIPVGEPVKIQLKSADVVHAFWVPQLAGKTQTIPGQTNEQWIQADHPGIYRGQCSQFCGAQHAHMAFEVIAQDAAAFNAWRDAQGRAASVPTGDAAVAAGQHLFEERCAGCHTIRGTKATGLQAPDLTHLGSRRTIAAGTLSNTPDHLLDWIEHAQRIKPDGLMPSIALTTSEAAALSAYLATLH</sequence>
<dbReference type="InterPro" id="IPR045187">
    <property type="entry name" value="CcO_II"/>
</dbReference>
<dbReference type="InterPro" id="IPR009056">
    <property type="entry name" value="Cyt_c-like_dom"/>
</dbReference>
<evidence type="ECO:0000259" key="20">
    <source>
        <dbReference type="PROSITE" id="PS51007"/>
    </source>
</evidence>
<feature type="domain" description="Cytochrome oxidase subunit II copper A binding" evidence="19">
    <location>
        <begin position="148"/>
        <end position="265"/>
    </location>
</feature>
<evidence type="ECO:0000256" key="7">
    <source>
        <dbReference type="ARBA" id="ARBA00022692"/>
    </source>
</evidence>
<comment type="similarity">
    <text evidence="3">Belongs to the cytochrome c oxidase subunit 2 family.</text>
</comment>
<dbReference type="Proteomes" id="UP000002190">
    <property type="component" value="Chromosome 2"/>
</dbReference>
<evidence type="ECO:0000256" key="14">
    <source>
        <dbReference type="ARBA" id="ARBA00024688"/>
    </source>
</evidence>
<dbReference type="InterPro" id="IPR002429">
    <property type="entry name" value="CcO_II-like_C"/>
</dbReference>
<evidence type="ECO:0000259" key="19">
    <source>
        <dbReference type="PROSITE" id="PS50857"/>
    </source>
</evidence>
<dbReference type="Gene3D" id="2.60.40.420">
    <property type="entry name" value="Cupredoxins - blue copper proteins"/>
    <property type="match status" value="1"/>
</dbReference>
<evidence type="ECO:0000256" key="16">
    <source>
        <dbReference type="ARBA" id="ARBA00047816"/>
    </source>
</evidence>
<name>D5WF32_PARAM</name>
<reference evidence="21 22" key="2">
    <citation type="journal article" date="2012" name="J. Bacteriol.">
        <title>Genome Sequences of Burkholderia sp. Strains CCGE1002 and H160, Isolated from Legume Nodules in Mexico and Brazil.</title>
        <authorList>
            <person name="Ormeno-Orrillo E."/>
            <person name="Rogel M.A."/>
            <person name="Chueire L.M."/>
            <person name="Tiedje J.M."/>
            <person name="Martinez-Romero E."/>
            <person name="Hungria M."/>
        </authorList>
    </citation>
    <scope>NUCLEOTIDE SEQUENCE [LARGE SCALE GENOMIC DNA]</scope>
    <source>
        <strain evidence="21 22">CCGE1002</strain>
    </source>
</reference>
<protein>
    <recommendedName>
        <fullName evidence="15">Cytochrome aa3 subunit 2</fullName>
    </recommendedName>
</protein>
<evidence type="ECO:0000256" key="15">
    <source>
        <dbReference type="ARBA" id="ARBA00031399"/>
    </source>
</evidence>
<evidence type="ECO:0000256" key="11">
    <source>
        <dbReference type="ARBA" id="ARBA00023004"/>
    </source>
</evidence>
<keyword evidence="9" id="KW-0249">Electron transport</keyword>
<dbReference type="STRING" id="640511.BC1002_3295"/>
<keyword evidence="13 18" id="KW-0472">Membrane</keyword>
<comment type="catalytic activity">
    <reaction evidence="16">
        <text>4 Fe(II)-[cytochrome c] + O2 + 8 H(+)(in) = 4 Fe(III)-[cytochrome c] + 2 H2O + 4 H(+)(out)</text>
        <dbReference type="Rhea" id="RHEA:11436"/>
        <dbReference type="Rhea" id="RHEA-COMP:10350"/>
        <dbReference type="Rhea" id="RHEA-COMP:14399"/>
        <dbReference type="ChEBI" id="CHEBI:15377"/>
        <dbReference type="ChEBI" id="CHEBI:15378"/>
        <dbReference type="ChEBI" id="CHEBI:15379"/>
        <dbReference type="ChEBI" id="CHEBI:29033"/>
        <dbReference type="ChEBI" id="CHEBI:29034"/>
        <dbReference type="EC" id="7.1.1.9"/>
    </reaction>
</comment>
<evidence type="ECO:0000256" key="12">
    <source>
        <dbReference type="ARBA" id="ARBA00023008"/>
    </source>
</evidence>
<evidence type="ECO:0000256" key="6">
    <source>
        <dbReference type="ARBA" id="ARBA00022660"/>
    </source>
</evidence>
<evidence type="ECO:0000256" key="1">
    <source>
        <dbReference type="ARBA" id="ARBA00004141"/>
    </source>
</evidence>
<dbReference type="InterPro" id="IPR014222">
    <property type="entry name" value="Cyt_c_oxidase_su2"/>
</dbReference>
<feature type="transmembrane region" description="Helical" evidence="18">
    <location>
        <begin position="116"/>
        <end position="137"/>
    </location>
</feature>
<dbReference type="GO" id="GO:0005507">
    <property type="term" value="F:copper ion binding"/>
    <property type="evidence" value="ECO:0007669"/>
    <property type="project" value="InterPro"/>
</dbReference>
<dbReference type="GO" id="GO:0042597">
    <property type="term" value="C:periplasmic space"/>
    <property type="evidence" value="ECO:0007669"/>
    <property type="project" value="UniProtKB-SubCell"/>
</dbReference>
<dbReference type="Pfam" id="PF00116">
    <property type="entry name" value="COX2"/>
    <property type="match status" value="1"/>
</dbReference>
<dbReference type="PANTHER" id="PTHR22888">
    <property type="entry name" value="CYTOCHROME C OXIDASE, SUBUNIT II"/>
    <property type="match status" value="1"/>
</dbReference>
<keyword evidence="4" id="KW-0813">Transport</keyword>
<evidence type="ECO:0000256" key="18">
    <source>
        <dbReference type="SAM" id="Phobius"/>
    </source>
</evidence>
<dbReference type="RefSeq" id="WP_013091140.1">
    <property type="nucleotide sequence ID" value="NC_014118.1"/>
</dbReference>
<dbReference type="AlphaFoldDB" id="D5WF32"/>
<keyword evidence="10 18" id="KW-1133">Transmembrane helix</keyword>
<reference evidence="22" key="1">
    <citation type="submission" date="2010-04" db="EMBL/GenBank/DDBJ databases">
        <title>Complete sequence of chromosome 2 of Burkholderia sp. CCGE1002.</title>
        <authorList>
            <consortium name="US DOE Joint Genome Institute"/>
            <person name="Lucas S."/>
            <person name="Copeland A."/>
            <person name="Lapidus A."/>
            <person name="Cheng J.-F."/>
            <person name="Bruce D."/>
            <person name="Goodwin L."/>
            <person name="Pitluck S."/>
            <person name="Chertkov O."/>
            <person name="Detter J.C."/>
            <person name="Han C."/>
            <person name="Tapia R."/>
            <person name="Land M."/>
            <person name="Hauser L."/>
            <person name="Kyrpides N."/>
            <person name="Ovchinnikova G."/>
            <person name="Martinez-Romero E."/>
            <person name="Hernandez M.A.R."/>
            <person name="Tiedje J.M."/>
            <person name="Woyke T."/>
        </authorList>
    </citation>
    <scope>NUCLEOTIDE SEQUENCE [LARGE SCALE GENOMIC DNA]</scope>
    <source>
        <strain evidence="22">CCGE1002</strain>
    </source>
</reference>
<keyword evidence="5 17" id="KW-0349">Heme</keyword>
<keyword evidence="7 18" id="KW-0812">Transmembrane</keyword>
<dbReference type="EMBL" id="CP002014">
    <property type="protein sequence ID" value="ADG17337.1"/>
    <property type="molecule type" value="Genomic_DNA"/>
</dbReference>
<dbReference type="eggNOG" id="COG2010">
    <property type="taxonomic scope" value="Bacteria"/>
</dbReference>
<accession>D5WF32</accession>
<dbReference type="PROSITE" id="PS00078">
    <property type="entry name" value="COX2"/>
    <property type="match status" value="1"/>
</dbReference>
<comment type="function">
    <text evidence="14">Subunits I and II form the functional core of the enzyme complex. Electrons originating in cytochrome c are transferred via heme a and Cu(A) to the binuclear center formed by heme a3 and Cu(B).</text>
</comment>
<gene>
    <name evidence="21" type="ordered locus">BC1002_3295</name>
</gene>
<dbReference type="GO" id="GO:0016491">
    <property type="term" value="F:oxidoreductase activity"/>
    <property type="evidence" value="ECO:0007669"/>
    <property type="project" value="InterPro"/>
</dbReference>
<feature type="domain" description="Cytochrome c" evidence="20">
    <location>
        <begin position="277"/>
        <end position="367"/>
    </location>
</feature>
<feature type="transmembrane region" description="Helical" evidence="18">
    <location>
        <begin position="73"/>
        <end position="96"/>
    </location>
</feature>
<dbReference type="InterPro" id="IPR036909">
    <property type="entry name" value="Cyt_c-like_dom_sf"/>
</dbReference>
<dbReference type="InterPro" id="IPR034236">
    <property type="entry name" value="CuRO_CcO_Caa3_II"/>
</dbReference>